<feature type="region of interest" description="Disordered" evidence="1">
    <location>
        <begin position="1"/>
        <end position="43"/>
    </location>
</feature>
<evidence type="ECO:0000313" key="3">
    <source>
        <dbReference type="Proteomes" id="UP001189756"/>
    </source>
</evidence>
<evidence type="ECO:0000313" key="2">
    <source>
        <dbReference type="EMBL" id="CAJ0804401.1"/>
    </source>
</evidence>
<comment type="caution">
    <text evidence="2">The sequence shown here is derived from an EMBL/GenBank/DDBJ whole genome shotgun (WGS) entry which is preliminary data.</text>
</comment>
<dbReference type="Proteomes" id="UP001189756">
    <property type="component" value="Unassembled WGS sequence"/>
</dbReference>
<dbReference type="RefSeq" id="WP_045220602.1">
    <property type="nucleotide sequence ID" value="NZ_CATZAZ010000011.1"/>
</dbReference>
<dbReference type="GeneID" id="34794218"/>
<dbReference type="EMBL" id="CATZAZ010000011">
    <property type="protein sequence ID" value="CAJ0804401.1"/>
    <property type="molecule type" value="Genomic_DNA"/>
</dbReference>
<organism evidence="2 3">
    <name type="scientific">Ralstonia thomasii</name>
    <dbReference type="NCBI Taxonomy" id="3058596"/>
    <lineage>
        <taxon>Bacteria</taxon>
        <taxon>Pseudomonadati</taxon>
        <taxon>Pseudomonadota</taxon>
        <taxon>Betaproteobacteria</taxon>
        <taxon>Burkholderiales</taxon>
        <taxon>Burkholderiaceae</taxon>
        <taxon>Ralstonia</taxon>
    </lineage>
</organism>
<gene>
    <name evidence="2" type="ORF">R77560_04067</name>
</gene>
<proteinExistence type="predicted"/>
<reference evidence="2" key="1">
    <citation type="submission" date="2023-07" db="EMBL/GenBank/DDBJ databases">
        <authorList>
            <person name="Peeters C."/>
        </authorList>
    </citation>
    <scope>NUCLEOTIDE SEQUENCE</scope>
    <source>
        <strain evidence="2">R-77560</strain>
    </source>
</reference>
<evidence type="ECO:0000256" key="1">
    <source>
        <dbReference type="SAM" id="MobiDB-lite"/>
    </source>
</evidence>
<protein>
    <submittedName>
        <fullName evidence="2">Uncharacterized protein</fullName>
    </submittedName>
</protein>
<dbReference type="AlphaFoldDB" id="A0AAD2F5S1"/>
<name>A0AAD2F5S1_9RALS</name>
<accession>A0AAD2F5S1</accession>
<sequence>MDATNDQATPVQPHDVETTGGEAVAGPTRLGAAPERQREPVERPKQLLRGGLKYVNDMLNIGWVAGFAHPLNERTFIVQQNNNLEHALRVVVDPARYDTARLARRPLTVQVHIRGERDEHGPQAVAHCIGIEHPNVMDLPAQRVWLSGFGTSPDKLKLLRGMAKKDFNPFDESGNIKPEYAPYMRRDAKPGADESPLNETTRSYVDAYRYFDDVIEASGGVVDSRLGAGQNYMAVAGFVDACAYVPPTEHRQGYGLVLLRQQANSEVNIPIRIVGRKAQAVLNRIKEGTPIMVEGILRRKVYPRDDDPTMIASSHTYIETVTGVAIAKYGQDMLSIPSWVAQIRQRLLERAEQAKARRAALHQAQQEERGKQKPSTTESEWVELDSL</sequence>
<feature type="region of interest" description="Disordered" evidence="1">
    <location>
        <begin position="358"/>
        <end position="387"/>
    </location>
</feature>
<feature type="compositionally biased region" description="Polar residues" evidence="1">
    <location>
        <begin position="1"/>
        <end position="10"/>
    </location>
</feature>